<dbReference type="InterPro" id="IPR002885">
    <property type="entry name" value="PPR_rpt"/>
</dbReference>
<dbReference type="Pfam" id="PF01535">
    <property type="entry name" value="PPR"/>
    <property type="match status" value="6"/>
</dbReference>
<dbReference type="Pfam" id="PF12854">
    <property type="entry name" value="PPR_1"/>
    <property type="match status" value="1"/>
</dbReference>
<dbReference type="InterPro" id="IPR046960">
    <property type="entry name" value="PPR_At4g14850-like_plant"/>
</dbReference>
<name>A0AAV7FI11_ARIFI</name>
<dbReference type="AlphaFoldDB" id="A0AAV7FI11"/>
<feature type="repeat" description="PPR" evidence="3">
    <location>
        <begin position="419"/>
        <end position="449"/>
    </location>
</feature>
<dbReference type="FunFam" id="1.25.40.10:FF:000348">
    <property type="entry name" value="Pentatricopeptide repeat-containing protein chloroplastic"/>
    <property type="match status" value="1"/>
</dbReference>
<dbReference type="FunFam" id="1.25.40.10:FF:000690">
    <property type="entry name" value="Pentatricopeptide repeat-containing protein"/>
    <property type="match status" value="1"/>
</dbReference>
<evidence type="ECO:0000256" key="2">
    <source>
        <dbReference type="ARBA" id="ARBA00022737"/>
    </source>
</evidence>
<feature type="compositionally biased region" description="Polar residues" evidence="4">
    <location>
        <begin position="1"/>
        <end position="11"/>
    </location>
</feature>
<dbReference type="InterPro" id="IPR011990">
    <property type="entry name" value="TPR-like_helical_dom_sf"/>
</dbReference>
<evidence type="ECO:0000256" key="1">
    <source>
        <dbReference type="ARBA" id="ARBA00006643"/>
    </source>
</evidence>
<comment type="caution">
    <text evidence="5">The sequence shown here is derived from an EMBL/GenBank/DDBJ whole genome shotgun (WGS) entry which is preliminary data.</text>
</comment>
<proteinExistence type="inferred from homology"/>
<keyword evidence="6" id="KW-1185">Reference proteome</keyword>
<evidence type="ECO:0000256" key="4">
    <source>
        <dbReference type="SAM" id="MobiDB-lite"/>
    </source>
</evidence>
<organism evidence="5 6">
    <name type="scientific">Aristolochia fimbriata</name>
    <name type="common">White veined hardy Dutchman's pipe vine</name>
    <dbReference type="NCBI Taxonomy" id="158543"/>
    <lineage>
        <taxon>Eukaryota</taxon>
        <taxon>Viridiplantae</taxon>
        <taxon>Streptophyta</taxon>
        <taxon>Embryophyta</taxon>
        <taxon>Tracheophyta</taxon>
        <taxon>Spermatophyta</taxon>
        <taxon>Magnoliopsida</taxon>
        <taxon>Magnoliidae</taxon>
        <taxon>Piperales</taxon>
        <taxon>Aristolochiaceae</taxon>
        <taxon>Aristolochia</taxon>
    </lineage>
</organism>
<dbReference type="Proteomes" id="UP000825729">
    <property type="component" value="Unassembled WGS sequence"/>
</dbReference>
<dbReference type="PANTHER" id="PTHR47926">
    <property type="entry name" value="PENTATRICOPEPTIDE REPEAT-CONTAINING PROTEIN"/>
    <property type="match status" value="1"/>
</dbReference>
<dbReference type="GO" id="GO:0003729">
    <property type="term" value="F:mRNA binding"/>
    <property type="evidence" value="ECO:0007669"/>
    <property type="project" value="UniProtKB-ARBA"/>
</dbReference>
<keyword evidence="2" id="KW-0677">Repeat</keyword>
<feature type="repeat" description="PPR" evidence="3">
    <location>
        <begin position="184"/>
        <end position="218"/>
    </location>
</feature>
<dbReference type="PANTHER" id="PTHR47926:SF436">
    <property type="entry name" value="PENTATRICOPEPTIDE REPEAT-CONTAINING PROTEIN ELI1, CHLOROPLASTIC-LIKE ISOFORM X2"/>
    <property type="match status" value="1"/>
</dbReference>
<dbReference type="PROSITE" id="PS51375">
    <property type="entry name" value="PPR"/>
    <property type="match status" value="4"/>
</dbReference>
<dbReference type="NCBIfam" id="TIGR00756">
    <property type="entry name" value="PPR"/>
    <property type="match status" value="7"/>
</dbReference>
<sequence length="577" mass="64381">MLATSPQQQRSAPAPTCGTLPSQRGTDIFKFRQQPRINSKPHAPVRLSSSSNGEWDFIIRNYSNSADPVNSILLYYHLLVEGGFLPTHFTFPSLLKACRRLSGIIEGRQIHGQTIKRGLAGDIFVQRALIRLYSKLGKCEDASRIFHRGTKLDIVSQNDIISGYVNGGDLDSARMVFDAMVEKNVVTWTVMVDGYAKHGRVDIARELFDEMPERNTFSWNTMLSGYMKHGQVLEAQKLFERMGQKDVVTWTVMISGYTQSCLFKEALEMFLLMRSASIEPNEVTIVSVLPAIAHLGTLTHGKWVHAFVKKKGMHVDGVLGSALVDMYSKCGCIDDALQVFNKLQRKEPSAWNSIISGFASHGFGREACCIFTIMKEESSIHPNDITFVAILNACSHAGLVDEGKLIFHEMINVYKVNPNVRHYGCMVDLLGRAGRLKEARQLIEEMPIEPNLVLWKTLLGACRIHKDFVLADEIAGIVAKLAPQDGGFYALAASVFAEAGQMDNMCSFRLQMNDLNIKKIAGYSWLELDGVVHEFQVGGESFHPQGKEINSMVDKLAKAMWLEGYEASKCIDTEDWG</sequence>
<feature type="repeat" description="PPR" evidence="3">
    <location>
        <begin position="246"/>
        <end position="280"/>
    </location>
</feature>
<accession>A0AAV7FI11</accession>
<gene>
    <name evidence="5" type="ORF">H6P81_004425</name>
</gene>
<reference evidence="5 6" key="1">
    <citation type="submission" date="2021-07" db="EMBL/GenBank/DDBJ databases">
        <title>The Aristolochia fimbriata genome: insights into angiosperm evolution, floral development and chemical biosynthesis.</title>
        <authorList>
            <person name="Jiao Y."/>
        </authorList>
    </citation>
    <scope>NUCLEOTIDE SEQUENCE [LARGE SCALE GENOMIC DNA]</scope>
    <source>
        <strain evidence="5">IBCAS-2021</strain>
        <tissue evidence="5">Leaf</tissue>
    </source>
</reference>
<evidence type="ECO:0000313" key="6">
    <source>
        <dbReference type="Proteomes" id="UP000825729"/>
    </source>
</evidence>
<dbReference type="GO" id="GO:0009451">
    <property type="term" value="P:RNA modification"/>
    <property type="evidence" value="ECO:0007669"/>
    <property type="project" value="InterPro"/>
</dbReference>
<feature type="repeat" description="PPR" evidence="3">
    <location>
        <begin position="153"/>
        <end position="183"/>
    </location>
</feature>
<comment type="similarity">
    <text evidence="1">Belongs to the PPR family. PCMP-H subfamily.</text>
</comment>
<evidence type="ECO:0008006" key="7">
    <source>
        <dbReference type="Google" id="ProtNLM"/>
    </source>
</evidence>
<dbReference type="EMBL" id="JAINDJ010000002">
    <property type="protein sequence ID" value="KAG9459917.1"/>
    <property type="molecule type" value="Genomic_DNA"/>
</dbReference>
<feature type="region of interest" description="Disordered" evidence="4">
    <location>
        <begin position="1"/>
        <end position="23"/>
    </location>
</feature>
<evidence type="ECO:0000313" key="5">
    <source>
        <dbReference type="EMBL" id="KAG9459917.1"/>
    </source>
</evidence>
<evidence type="ECO:0000256" key="3">
    <source>
        <dbReference type="PROSITE-ProRule" id="PRU00708"/>
    </source>
</evidence>
<dbReference type="Pfam" id="PF13041">
    <property type="entry name" value="PPR_2"/>
    <property type="match status" value="1"/>
</dbReference>
<dbReference type="Gene3D" id="1.25.40.10">
    <property type="entry name" value="Tetratricopeptide repeat domain"/>
    <property type="match status" value="3"/>
</dbReference>
<protein>
    <recommendedName>
        <fullName evidence="7">Chlororespiratory reduction 4</fullName>
    </recommendedName>
</protein>